<keyword evidence="1" id="KW-0732">Signal</keyword>
<dbReference type="STRING" id="623280.SAMN05660226_00577"/>
<name>A0A1T5A482_9SPHI</name>
<dbReference type="RefSeq" id="WP_079715291.1">
    <property type="nucleotide sequence ID" value="NZ_FUYS01000001.1"/>
</dbReference>
<keyword evidence="3" id="KW-1185">Reference proteome</keyword>
<evidence type="ECO:0000256" key="1">
    <source>
        <dbReference type="SAM" id="SignalP"/>
    </source>
</evidence>
<dbReference type="AlphaFoldDB" id="A0A1T5A482"/>
<dbReference type="OrthoDB" id="9803578at2"/>
<dbReference type="Gene3D" id="3.40.50.1820">
    <property type="entry name" value="alpha/beta hydrolase"/>
    <property type="match status" value="1"/>
</dbReference>
<dbReference type="Gene3D" id="2.60.40.10">
    <property type="entry name" value="Immunoglobulins"/>
    <property type="match status" value="1"/>
</dbReference>
<proteinExistence type="predicted"/>
<dbReference type="GO" id="GO:0016787">
    <property type="term" value="F:hydrolase activity"/>
    <property type="evidence" value="ECO:0007669"/>
    <property type="project" value="UniProtKB-KW"/>
</dbReference>
<keyword evidence="2" id="KW-0378">Hydrolase</keyword>
<dbReference type="Proteomes" id="UP000190541">
    <property type="component" value="Unassembled WGS sequence"/>
</dbReference>
<dbReference type="SUPFAM" id="SSF49452">
    <property type="entry name" value="Starch-binding domain-like"/>
    <property type="match status" value="1"/>
</dbReference>
<feature type="chain" id="PRO_5012866041" evidence="1">
    <location>
        <begin position="21"/>
        <end position="398"/>
    </location>
</feature>
<organism evidence="2 3">
    <name type="scientific">Parapedobacter luteus</name>
    <dbReference type="NCBI Taxonomy" id="623280"/>
    <lineage>
        <taxon>Bacteria</taxon>
        <taxon>Pseudomonadati</taxon>
        <taxon>Bacteroidota</taxon>
        <taxon>Sphingobacteriia</taxon>
        <taxon>Sphingobacteriales</taxon>
        <taxon>Sphingobacteriaceae</taxon>
        <taxon>Parapedobacter</taxon>
    </lineage>
</organism>
<dbReference type="PANTHER" id="PTHR48098:SF6">
    <property type="entry name" value="FERRI-BACILLIBACTIN ESTERASE BESA"/>
    <property type="match status" value="1"/>
</dbReference>
<dbReference type="PANTHER" id="PTHR48098">
    <property type="entry name" value="ENTEROCHELIN ESTERASE-RELATED"/>
    <property type="match status" value="1"/>
</dbReference>
<gene>
    <name evidence="2" type="ORF">SAMN05660226_00577</name>
</gene>
<evidence type="ECO:0000313" key="3">
    <source>
        <dbReference type="Proteomes" id="UP000190541"/>
    </source>
</evidence>
<dbReference type="SUPFAM" id="SSF53474">
    <property type="entry name" value="alpha/beta-Hydrolases"/>
    <property type="match status" value="1"/>
</dbReference>
<sequence length="398" mass="45728">MRLKAWLYALFLLGTPYDSAAQQLLTVRVTDIPHTHAGEPIYITGNFNRWNPAEESMVLQRHTDGSYGIRVLLEDVPSDRLEFKFTRGDWHTSECTAEGRLEGPRLAMLDRDTTIVCQIEGWRDDFPPSTASPNVHLLDSAWYIPQLDRHRKIWIYLPEDYATSGKRYPVLYMHDGQHLFDEATSRGRIGPIEWGVDEVIDTAAEKCIVVAINHQTDYKDRVPEFYFRPNEEYPEVEGPRYLQFIVETLKPYIDSHYRTLPSKAHTGLAGSSLGGLITLYGGLAYPDVFGTLGVFSPSIWLDHGNIEQELTTLTNIQNIHTQRYYFYAGMSENRLKPDSTFVHMHDDVQRAMGLLKKAAAPQLKLSVREDGRHGALYWREAFPAFYDWFITGTRKHVQ</sequence>
<feature type="signal peptide" evidence="1">
    <location>
        <begin position="1"/>
        <end position="20"/>
    </location>
</feature>
<protein>
    <submittedName>
        <fullName evidence="2">Predicted hydrolase of the alpha/beta superfamily</fullName>
    </submittedName>
</protein>
<dbReference type="InterPro" id="IPR029058">
    <property type="entry name" value="AB_hydrolase_fold"/>
</dbReference>
<dbReference type="InterPro" id="IPR013783">
    <property type="entry name" value="Ig-like_fold"/>
</dbReference>
<dbReference type="InterPro" id="IPR000801">
    <property type="entry name" value="Esterase-like"/>
</dbReference>
<dbReference type="EMBL" id="FUYS01000001">
    <property type="protein sequence ID" value="SKB29776.1"/>
    <property type="molecule type" value="Genomic_DNA"/>
</dbReference>
<dbReference type="GO" id="GO:0030246">
    <property type="term" value="F:carbohydrate binding"/>
    <property type="evidence" value="ECO:0007669"/>
    <property type="project" value="InterPro"/>
</dbReference>
<evidence type="ECO:0000313" key="2">
    <source>
        <dbReference type="EMBL" id="SKB29776.1"/>
    </source>
</evidence>
<accession>A0A1T5A482</accession>
<dbReference type="InterPro" id="IPR050583">
    <property type="entry name" value="Mycobacterial_A85_antigen"/>
</dbReference>
<dbReference type="Pfam" id="PF00756">
    <property type="entry name" value="Esterase"/>
    <property type="match status" value="1"/>
</dbReference>
<reference evidence="2 3" key="1">
    <citation type="submission" date="2017-02" db="EMBL/GenBank/DDBJ databases">
        <authorList>
            <person name="Peterson S.W."/>
        </authorList>
    </citation>
    <scope>NUCLEOTIDE SEQUENCE [LARGE SCALE GENOMIC DNA]</scope>
    <source>
        <strain evidence="2 3">DSM 22899</strain>
    </source>
</reference>
<dbReference type="InterPro" id="IPR013784">
    <property type="entry name" value="Carb-bd-like_fold"/>
</dbReference>